<dbReference type="Proteomes" id="UP001379945">
    <property type="component" value="Unassembled WGS sequence"/>
</dbReference>
<sequence length="561" mass="59915">MSIRQAAGTRLLHSPHRRRLGALALAAFAACGAHAVEIDTDVPDLKLRWDNTVKYSAAARLKKASPGLSQTAFGPTGIVGANNINQDDGDNNFGRGLVSSRLDLLSEFDLSYRNIGARVSAAGWYDQVYNRSNDNTTFTANHTPGNAFTSETRELMGRKLELLDAFVFGKFELADKPVTVRLGRHTLLWGESLFFGANGIAGGQAPLDLPKLLSVPNAQFKEIARPTGKLSGQVQLSADVSVGAYVGYEWEKTRLMPVGAYLSTSDSLGAGGERINAGATGQFVNAGDLEARNGGQYGLQVRWRVEDIDTDLGFYAIRYNATGPSNIWTTLSGAPPALSASSYRWAYHEGIRAFGVSFAKSVGEWGLAGEASYRQNSPLASSGQSVIPAIGLGVGFDNNSNPGYAVGDTAHAQFSWLASLGPNWLANETSFLGEVAWNTRVKVTKNEAMLNPNAQKSATAMRLVFAPSYRQVLPGLDLTPSVGLGYGWGKSSAVGPGFAVDKGGDLTFGLGAVYLGTWNANLSVVHYLGREAPTLDNANNAQFLQALKDRDSVTLSLRTTF</sequence>
<evidence type="ECO:0000313" key="3">
    <source>
        <dbReference type="Proteomes" id="UP001379945"/>
    </source>
</evidence>
<evidence type="ECO:0000256" key="1">
    <source>
        <dbReference type="SAM" id="SignalP"/>
    </source>
</evidence>
<keyword evidence="1" id="KW-0732">Signal</keyword>
<dbReference type="Pfam" id="PF06980">
    <property type="entry name" value="DUF1302"/>
    <property type="match status" value="1"/>
</dbReference>
<proteinExistence type="predicted"/>
<comment type="caution">
    <text evidence="2">The sequence shown here is derived from an EMBL/GenBank/DDBJ whole genome shotgun (WGS) entry which is preliminary data.</text>
</comment>
<reference evidence="2 3" key="1">
    <citation type="submission" date="2024-04" db="EMBL/GenBank/DDBJ databases">
        <title>Novel species of the genus Ideonella isolated from streams.</title>
        <authorList>
            <person name="Lu H."/>
        </authorList>
    </citation>
    <scope>NUCLEOTIDE SEQUENCE [LARGE SCALE GENOMIC DNA]</scope>
    <source>
        <strain evidence="2 3">LYT19W</strain>
    </source>
</reference>
<dbReference type="EMBL" id="JBBUTI010000001">
    <property type="protein sequence ID" value="MEK8044792.1"/>
    <property type="molecule type" value="Genomic_DNA"/>
</dbReference>
<keyword evidence="3" id="KW-1185">Reference proteome</keyword>
<dbReference type="RefSeq" id="WP_341396953.1">
    <property type="nucleotide sequence ID" value="NZ_JBBUTI010000001.1"/>
</dbReference>
<feature type="signal peptide" evidence="1">
    <location>
        <begin position="1"/>
        <end position="35"/>
    </location>
</feature>
<dbReference type="PROSITE" id="PS51257">
    <property type="entry name" value="PROKAR_LIPOPROTEIN"/>
    <property type="match status" value="1"/>
</dbReference>
<organism evidence="2 3">
    <name type="scientific">Ideonella margarita</name>
    <dbReference type="NCBI Taxonomy" id="2984191"/>
    <lineage>
        <taxon>Bacteria</taxon>
        <taxon>Pseudomonadati</taxon>
        <taxon>Pseudomonadota</taxon>
        <taxon>Betaproteobacteria</taxon>
        <taxon>Burkholderiales</taxon>
        <taxon>Sphaerotilaceae</taxon>
        <taxon>Ideonella</taxon>
    </lineage>
</organism>
<name>A0ABU9C2A9_9BURK</name>
<accession>A0ABU9C2A9</accession>
<feature type="chain" id="PRO_5046946065" evidence="1">
    <location>
        <begin position="36"/>
        <end position="561"/>
    </location>
</feature>
<protein>
    <submittedName>
        <fullName evidence="2">DUF1302 domain-containing protein</fullName>
    </submittedName>
</protein>
<evidence type="ECO:0000313" key="2">
    <source>
        <dbReference type="EMBL" id="MEK8044792.1"/>
    </source>
</evidence>
<gene>
    <name evidence="2" type="ORF">AACH00_00370</name>
</gene>
<dbReference type="InterPro" id="IPR010727">
    <property type="entry name" value="DUF1302"/>
</dbReference>